<dbReference type="Proteomes" id="UP000756132">
    <property type="component" value="Chromosome 1"/>
</dbReference>
<dbReference type="GeneID" id="71980240"/>
<keyword evidence="2" id="KW-1185">Reference proteome</keyword>
<name>A0A9Q8L7J0_PASFU</name>
<dbReference type="KEGG" id="ffu:CLAFUR5_00362"/>
<evidence type="ECO:0000313" key="2">
    <source>
        <dbReference type="Proteomes" id="UP000756132"/>
    </source>
</evidence>
<accession>A0A9Q8L7J0</accession>
<reference evidence="1" key="1">
    <citation type="submission" date="2021-12" db="EMBL/GenBank/DDBJ databases">
        <authorList>
            <person name="Zaccaron A."/>
            <person name="Stergiopoulos I."/>
        </authorList>
    </citation>
    <scope>NUCLEOTIDE SEQUENCE</scope>
    <source>
        <strain evidence="1">Race5_Kim</strain>
    </source>
</reference>
<dbReference type="EMBL" id="CP090163">
    <property type="protein sequence ID" value="UJO12292.1"/>
    <property type="molecule type" value="Genomic_DNA"/>
</dbReference>
<gene>
    <name evidence="1" type="ORF">CLAFUR5_00362</name>
</gene>
<sequence>MLGELAATNMPTLSSLQSFTDRRIVPLVDDEMQTPEEIWTRQIEPDRTTARYHDLLRGRPPPKFPAIHGADEYDLGRNLRAKG</sequence>
<dbReference type="RefSeq" id="XP_047756658.1">
    <property type="nucleotide sequence ID" value="XM_047899510.1"/>
</dbReference>
<organism evidence="1 2">
    <name type="scientific">Passalora fulva</name>
    <name type="common">Tomato leaf mold</name>
    <name type="synonym">Cladosporium fulvum</name>
    <dbReference type="NCBI Taxonomy" id="5499"/>
    <lineage>
        <taxon>Eukaryota</taxon>
        <taxon>Fungi</taxon>
        <taxon>Dikarya</taxon>
        <taxon>Ascomycota</taxon>
        <taxon>Pezizomycotina</taxon>
        <taxon>Dothideomycetes</taxon>
        <taxon>Dothideomycetidae</taxon>
        <taxon>Mycosphaerellales</taxon>
        <taxon>Mycosphaerellaceae</taxon>
        <taxon>Fulvia</taxon>
    </lineage>
</organism>
<reference evidence="1" key="2">
    <citation type="journal article" date="2022" name="Microb. Genom.">
        <title>A chromosome-scale genome assembly of the tomato pathogen Cladosporium fulvum reveals a compartmentalized genome architecture and the presence of a dispensable chromosome.</title>
        <authorList>
            <person name="Zaccaron A.Z."/>
            <person name="Chen L.H."/>
            <person name="Samaras A."/>
            <person name="Stergiopoulos I."/>
        </authorList>
    </citation>
    <scope>NUCLEOTIDE SEQUENCE</scope>
    <source>
        <strain evidence="1">Race5_Kim</strain>
    </source>
</reference>
<protein>
    <submittedName>
        <fullName evidence="1">Uncharacterized protein</fullName>
    </submittedName>
</protein>
<dbReference type="AlphaFoldDB" id="A0A9Q8L7J0"/>
<evidence type="ECO:0000313" key="1">
    <source>
        <dbReference type="EMBL" id="UJO12292.1"/>
    </source>
</evidence>
<proteinExistence type="predicted"/>